<dbReference type="EMBL" id="MDGQ01000003">
    <property type="protein sequence ID" value="OEK06379.1"/>
    <property type="molecule type" value="Genomic_DNA"/>
</dbReference>
<dbReference type="InterPro" id="IPR012171">
    <property type="entry name" value="Fatty_acid_desaturase"/>
</dbReference>
<feature type="domain" description="Fatty acid desaturase" evidence="2">
    <location>
        <begin position="68"/>
        <end position="340"/>
    </location>
</feature>
<proteinExistence type="predicted"/>
<dbReference type="GO" id="GO:0016717">
    <property type="term" value="F:oxidoreductase activity, acting on paired donors, with oxidation of a pair of donors resulting in the reduction of molecular oxygen to two molecules of water"/>
    <property type="evidence" value="ECO:0007669"/>
    <property type="project" value="TreeGrafter"/>
</dbReference>
<protein>
    <submittedName>
        <fullName evidence="3">Fatty acid desaturase</fullName>
    </submittedName>
</protein>
<reference evidence="3 4" key="1">
    <citation type="submission" date="2016-08" db="EMBL/GenBank/DDBJ databases">
        <title>Draft genome of Fabibacter sp. strain SK-8.</title>
        <authorList>
            <person name="Wong S.-K."/>
            <person name="Hamasaki K."/>
            <person name="Yoshizawa S."/>
        </authorList>
    </citation>
    <scope>NUCLEOTIDE SEQUENCE [LARGE SCALE GENOMIC DNA]</scope>
    <source>
        <strain evidence="3 4">SK-8</strain>
    </source>
</reference>
<dbReference type="PANTHER" id="PTHR19353">
    <property type="entry name" value="FATTY ACID DESATURASE 2"/>
    <property type="match status" value="1"/>
</dbReference>
<evidence type="ECO:0000313" key="3">
    <source>
        <dbReference type="EMBL" id="OEK06379.1"/>
    </source>
</evidence>
<dbReference type="InterPro" id="IPR005804">
    <property type="entry name" value="FA_desaturase_dom"/>
</dbReference>
<dbReference type="PANTHER" id="PTHR19353:SF19">
    <property type="entry name" value="DELTA(5) FATTY ACID DESATURASE C-RELATED"/>
    <property type="match status" value="1"/>
</dbReference>
<evidence type="ECO:0000313" key="4">
    <source>
        <dbReference type="Proteomes" id="UP000095552"/>
    </source>
</evidence>
<dbReference type="CDD" id="cd03506">
    <property type="entry name" value="Delta6-FADS-like"/>
    <property type="match status" value="1"/>
</dbReference>
<dbReference type="Pfam" id="PF00487">
    <property type="entry name" value="FA_desaturase"/>
    <property type="match status" value="1"/>
</dbReference>
<name>A0A1E5T4T5_9BACT</name>
<dbReference type="STRING" id="1563681.BFP71_01500"/>
<feature type="transmembrane region" description="Helical" evidence="1">
    <location>
        <begin position="206"/>
        <end position="227"/>
    </location>
</feature>
<dbReference type="RefSeq" id="WP_069833690.1">
    <property type="nucleotide sequence ID" value="NZ_MDGQ01000003.1"/>
</dbReference>
<dbReference type="AlphaFoldDB" id="A0A1E5T4T5"/>
<dbReference type="GO" id="GO:0008610">
    <property type="term" value="P:lipid biosynthetic process"/>
    <property type="evidence" value="ECO:0007669"/>
    <property type="project" value="UniProtKB-ARBA"/>
</dbReference>
<comment type="caution">
    <text evidence="3">The sequence shown here is derived from an EMBL/GenBank/DDBJ whole genome shotgun (WGS) entry which is preliminary data.</text>
</comment>
<keyword evidence="4" id="KW-1185">Reference proteome</keyword>
<evidence type="ECO:0000256" key="1">
    <source>
        <dbReference type="SAM" id="Phobius"/>
    </source>
</evidence>
<feature type="transmembrane region" description="Helical" evidence="1">
    <location>
        <begin position="233"/>
        <end position="255"/>
    </location>
</feature>
<evidence type="ECO:0000259" key="2">
    <source>
        <dbReference type="Pfam" id="PF00487"/>
    </source>
</evidence>
<feature type="transmembrane region" description="Helical" evidence="1">
    <location>
        <begin position="106"/>
        <end position="123"/>
    </location>
</feature>
<dbReference type="PIRSF" id="PIRSF015921">
    <property type="entry name" value="FA_sphinglp_des"/>
    <property type="match status" value="1"/>
</dbReference>
<dbReference type="OrthoDB" id="104711at2"/>
<feature type="transmembrane region" description="Helical" evidence="1">
    <location>
        <begin position="165"/>
        <end position="185"/>
    </location>
</feature>
<keyword evidence="1" id="KW-0812">Transmembrane</keyword>
<organism evidence="3 4">
    <name type="scientific">Roseivirga misakiensis</name>
    <dbReference type="NCBI Taxonomy" id="1563681"/>
    <lineage>
        <taxon>Bacteria</taxon>
        <taxon>Pseudomonadati</taxon>
        <taxon>Bacteroidota</taxon>
        <taxon>Cytophagia</taxon>
        <taxon>Cytophagales</taxon>
        <taxon>Roseivirgaceae</taxon>
        <taxon>Roseivirga</taxon>
    </lineage>
</organism>
<feature type="transmembrane region" description="Helical" evidence="1">
    <location>
        <begin position="33"/>
        <end position="54"/>
    </location>
</feature>
<gene>
    <name evidence="3" type="ORF">BFP71_01500</name>
</gene>
<sequence length="365" mass="42470">MNYKAIKFSRTNQAEFISDLRKRVKTYFDSNEISVYGNATMVTKTVAMFLMYFGPYVLMLTGVITQPWLILLMWVIMGFGMSGIGLSIMHDANHGSYSKNKKVNKILSYVMNLIGASSFNWKIQHNVLHHSYTNIEGVDEDIDPGILMRLSPHAKHYRLHKFQHIYGWFFYAIMTFLWLTSKDFVQLNRYKKMGLIKGQKRTYRSVLIETIFSKVAYYAYALVLPLIFIQAPWWLIVVGFLLMHIITGLWIALIFQPAHVMPHSDYPIPDNIGNMENNWAVHQLFTTTNFSPKSKLFFWYVGGLNYQIEHHLFPNICHVHYKRISKIVRETAKEYGLPYNLEPTFVSAIASHARMLKSLGQIKTV</sequence>
<keyword evidence="1" id="KW-0472">Membrane</keyword>
<dbReference type="GO" id="GO:0016020">
    <property type="term" value="C:membrane"/>
    <property type="evidence" value="ECO:0007669"/>
    <property type="project" value="TreeGrafter"/>
</dbReference>
<dbReference type="Proteomes" id="UP000095552">
    <property type="component" value="Unassembled WGS sequence"/>
</dbReference>
<feature type="transmembrane region" description="Helical" evidence="1">
    <location>
        <begin position="66"/>
        <end position="86"/>
    </location>
</feature>
<keyword evidence="1" id="KW-1133">Transmembrane helix</keyword>
<accession>A0A1E5T4T5</accession>